<reference evidence="9" key="1">
    <citation type="journal article" date="2019" name="Int. J. Syst. Evol. Microbiol.">
        <title>The Global Catalogue of Microorganisms (GCM) 10K type strain sequencing project: providing services to taxonomists for standard genome sequencing and annotation.</title>
        <authorList>
            <consortium name="The Broad Institute Genomics Platform"/>
            <consortium name="The Broad Institute Genome Sequencing Center for Infectious Disease"/>
            <person name="Wu L."/>
            <person name="Ma J."/>
        </authorList>
    </citation>
    <scope>NUCLEOTIDE SEQUENCE [LARGE SCALE GENOMIC DNA]</scope>
    <source>
        <strain evidence="9">JCM 3369</strain>
    </source>
</reference>
<dbReference type="InterPro" id="IPR017853">
    <property type="entry name" value="GH"/>
</dbReference>
<dbReference type="EC" id="3.2.1.52" evidence="3"/>
<dbReference type="Pfam" id="PF02838">
    <property type="entry name" value="Glyco_hydro_20b"/>
    <property type="match status" value="1"/>
</dbReference>
<dbReference type="Proteomes" id="UP001595955">
    <property type="component" value="Unassembled WGS sequence"/>
</dbReference>
<dbReference type="RefSeq" id="WP_122823228.1">
    <property type="nucleotide sequence ID" value="NZ_CP033325.1"/>
</dbReference>
<keyword evidence="4" id="KW-0378">Hydrolase</keyword>
<dbReference type="Gene3D" id="3.20.20.80">
    <property type="entry name" value="Glycosidases"/>
    <property type="match status" value="1"/>
</dbReference>
<evidence type="ECO:0000259" key="6">
    <source>
        <dbReference type="Pfam" id="PF00728"/>
    </source>
</evidence>
<dbReference type="EMBL" id="JBHSGF010000001">
    <property type="protein sequence ID" value="MFC4554014.1"/>
    <property type="molecule type" value="Genomic_DNA"/>
</dbReference>
<evidence type="ECO:0000256" key="3">
    <source>
        <dbReference type="ARBA" id="ARBA00012663"/>
    </source>
</evidence>
<evidence type="ECO:0000256" key="1">
    <source>
        <dbReference type="ARBA" id="ARBA00001231"/>
    </source>
</evidence>
<comment type="caution">
    <text evidence="8">The sequence shown here is derived from an EMBL/GenBank/DDBJ whole genome shotgun (WGS) entry which is preliminary data.</text>
</comment>
<feature type="domain" description="Glycoside hydrolase family 20 catalytic" evidence="6">
    <location>
        <begin position="303"/>
        <end position="444"/>
    </location>
</feature>
<dbReference type="PANTHER" id="PTHR22600">
    <property type="entry name" value="BETA-HEXOSAMINIDASE"/>
    <property type="match status" value="1"/>
</dbReference>
<feature type="domain" description="Glycoside hydrolase family 20 catalytic" evidence="6">
    <location>
        <begin position="129"/>
        <end position="295"/>
    </location>
</feature>
<protein>
    <recommendedName>
        <fullName evidence="3">beta-N-acetylhexosaminidase</fullName>
        <ecNumber evidence="3">3.2.1.52</ecNumber>
    </recommendedName>
</protein>
<dbReference type="InterPro" id="IPR029018">
    <property type="entry name" value="Hex-like_dom2"/>
</dbReference>
<comment type="similarity">
    <text evidence="2">Belongs to the glycosyl hydrolase 20 family.</text>
</comment>
<dbReference type="InterPro" id="IPR015882">
    <property type="entry name" value="HEX_bac_N"/>
</dbReference>
<keyword evidence="9" id="KW-1185">Reference proteome</keyword>
<dbReference type="SUPFAM" id="SSF55545">
    <property type="entry name" value="beta-N-acetylhexosaminidase-like domain"/>
    <property type="match status" value="1"/>
</dbReference>
<dbReference type="Gene3D" id="3.30.379.10">
    <property type="entry name" value="Chitobiase/beta-hexosaminidase domain 2-like"/>
    <property type="match status" value="1"/>
</dbReference>
<gene>
    <name evidence="8" type="ORF">ACFO3F_02025</name>
</gene>
<evidence type="ECO:0000256" key="4">
    <source>
        <dbReference type="ARBA" id="ARBA00022801"/>
    </source>
</evidence>
<dbReference type="CDD" id="cd06568">
    <property type="entry name" value="GH20_SpHex_like"/>
    <property type="match status" value="1"/>
</dbReference>
<organism evidence="8 9">
    <name type="scientific">Georgenia faecalis</name>
    <dbReference type="NCBI Taxonomy" id="2483799"/>
    <lineage>
        <taxon>Bacteria</taxon>
        <taxon>Bacillati</taxon>
        <taxon>Actinomycetota</taxon>
        <taxon>Actinomycetes</taxon>
        <taxon>Micrococcales</taxon>
        <taxon>Bogoriellaceae</taxon>
        <taxon>Georgenia</taxon>
    </lineage>
</organism>
<evidence type="ECO:0000313" key="9">
    <source>
        <dbReference type="Proteomes" id="UP001595955"/>
    </source>
</evidence>
<proteinExistence type="inferred from homology"/>
<dbReference type="InterPro" id="IPR025705">
    <property type="entry name" value="Beta_hexosaminidase_sua/sub"/>
</dbReference>
<evidence type="ECO:0000313" key="8">
    <source>
        <dbReference type="EMBL" id="MFC4554014.1"/>
    </source>
</evidence>
<dbReference type="SUPFAM" id="SSF51445">
    <property type="entry name" value="(Trans)glycosidases"/>
    <property type="match status" value="1"/>
</dbReference>
<evidence type="ECO:0000256" key="5">
    <source>
        <dbReference type="ARBA" id="ARBA00023295"/>
    </source>
</evidence>
<comment type="catalytic activity">
    <reaction evidence="1">
        <text>Hydrolysis of terminal non-reducing N-acetyl-D-hexosamine residues in N-acetyl-beta-D-hexosaminides.</text>
        <dbReference type="EC" id="3.2.1.52"/>
    </reaction>
</comment>
<feature type="domain" description="Beta-hexosaminidase bacterial type N-terminal" evidence="7">
    <location>
        <begin position="2"/>
        <end position="126"/>
    </location>
</feature>
<dbReference type="InterPro" id="IPR015883">
    <property type="entry name" value="Glyco_hydro_20_cat"/>
</dbReference>
<evidence type="ECO:0000259" key="7">
    <source>
        <dbReference type="Pfam" id="PF02838"/>
    </source>
</evidence>
<sequence>MPAIVPAPAHHEPSGAAPFVLGPDVRIVVPDGDDAVLAVAEHLAALLAPSAVGEPRVVTGDDDGPGAVVLRGTARDGARAEAYEITVSAHRVELAAAGALGLFRAATTLAQLTEGGTVAAGRVADAPRYAWRGLSIDVVRHWFPPAVLREVVDLMASYKLNVLHLHLTDDQGWRLEIASRPRLTAVSGRTQVGGEEAGFLTAQDYAELVAYAAARHVLVVPEIDVPGHTNAALHAYGELTPSGEPTDAYLGIEVGHSQISLNEPATAGFLRDVFADVAALTPGRYVHMGGDEVRTMDPAEYREFVTEASRVVADTGKLPVVWQEAAVADLPDGALVQLWDPGMSTAPILAAAERGHDVILSPAKHVYLDMKYARGDRLGLDWAGTVELDGAYDWDPDDYVPGLDPARVRGVEAAAWTETLTTREELFTMLLPRLAAVAEVAWTPQEARSIDSLRMRLPAHAERWAAADLAYHASPGVDWPR</sequence>
<dbReference type="Pfam" id="PF00728">
    <property type="entry name" value="Glyco_hydro_20"/>
    <property type="match status" value="2"/>
</dbReference>
<evidence type="ECO:0000256" key="2">
    <source>
        <dbReference type="ARBA" id="ARBA00006285"/>
    </source>
</evidence>
<dbReference type="PRINTS" id="PR00738">
    <property type="entry name" value="GLHYDRLASE20"/>
</dbReference>
<dbReference type="PANTHER" id="PTHR22600:SF57">
    <property type="entry name" value="BETA-N-ACETYLHEXOSAMINIDASE"/>
    <property type="match status" value="1"/>
</dbReference>
<accession>A0ABV9D7L0</accession>
<name>A0ABV9D7L0_9MICO</name>
<keyword evidence="5" id="KW-0326">Glycosidase</keyword>